<dbReference type="AlphaFoldDB" id="A0A8D8XDF7"/>
<dbReference type="EMBL" id="HBUF01302079">
    <property type="protein sequence ID" value="CAG6691353.1"/>
    <property type="molecule type" value="Transcribed_RNA"/>
</dbReference>
<evidence type="ECO:0000313" key="1">
    <source>
        <dbReference type="EMBL" id="CAG6691353.1"/>
    </source>
</evidence>
<protein>
    <submittedName>
        <fullName evidence="1">Uncharacterized protein</fullName>
    </submittedName>
</protein>
<proteinExistence type="predicted"/>
<sequence>MYVVRVSGTKWIIAFTSRLIMKKKDSKTTRFAMSFIVILLLCELFASKIIILRNQTSISLYSSIINYTDSCPRVGRYTYLKQNKWPGHCRQKEKSSYDN</sequence>
<name>A0A8D8XDF7_9HEMI</name>
<organism evidence="1">
    <name type="scientific">Cacopsylla melanoneura</name>
    <dbReference type="NCBI Taxonomy" id="428564"/>
    <lineage>
        <taxon>Eukaryota</taxon>
        <taxon>Metazoa</taxon>
        <taxon>Ecdysozoa</taxon>
        <taxon>Arthropoda</taxon>
        <taxon>Hexapoda</taxon>
        <taxon>Insecta</taxon>
        <taxon>Pterygota</taxon>
        <taxon>Neoptera</taxon>
        <taxon>Paraneoptera</taxon>
        <taxon>Hemiptera</taxon>
        <taxon>Sternorrhyncha</taxon>
        <taxon>Psylloidea</taxon>
        <taxon>Psyllidae</taxon>
        <taxon>Psyllinae</taxon>
        <taxon>Cacopsylla</taxon>
    </lineage>
</organism>
<accession>A0A8D8XDF7</accession>
<reference evidence="1" key="1">
    <citation type="submission" date="2021-05" db="EMBL/GenBank/DDBJ databases">
        <authorList>
            <person name="Alioto T."/>
            <person name="Alioto T."/>
            <person name="Gomez Garrido J."/>
        </authorList>
    </citation>
    <scope>NUCLEOTIDE SEQUENCE</scope>
</reference>